<keyword evidence="3" id="KW-0276">Fatty acid metabolism</keyword>
<keyword evidence="7" id="KW-0275">Fatty acid biosynthesis</keyword>
<dbReference type="Gene3D" id="3.30.70.3290">
    <property type="match status" value="1"/>
</dbReference>
<dbReference type="SUPFAM" id="SSF52151">
    <property type="entry name" value="FabD/lysophospholipase-like"/>
    <property type="match status" value="1"/>
</dbReference>
<dbReference type="InterPro" id="IPR001227">
    <property type="entry name" value="Ac_transferase_dom_sf"/>
</dbReference>
<comment type="caution">
    <text evidence="10">The sequence shown here is derived from an EMBL/GenBank/DDBJ whole genome shotgun (WGS) entry which is preliminary data.</text>
</comment>
<evidence type="ECO:0000256" key="1">
    <source>
        <dbReference type="ARBA" id="ARBA00022450"/>
    </source>
</evidence>
<dbReference type="PANTHER" id="PTHR43775:SF7">
    <property type="entry name" value="FATTY ACID SYNTHASE"/>
    <property type="match status" value="1"/>
</dbReference>
<keyword evidence="8" id="KW-0511">Multifunctional enzyme</keyword>
<evidence type="ECO:0000256" key="4">
    <source>
        <dbReference type="ARBA" id="ARBA00022857"/>
    </source>
</evidence>
<keyword evidence="6" id="KW-0443">Lipid metabolism</keyword>
<dbReference type="PROSITE" id="PS52004">
    <property type="entry name" value="KS3_2"/>
    <property type="match status" value="1"/>
</dbReference>
<dbReference type="SMART" id="SM00825">
    <property type="entry name" value="PKS_KS"/>
    <property type="match status" value="1"/>
</dbReference>
<dbReference type="Pfam" id="PF02801">
    <property type="entry name" value="Ketoacyl-synt_C"/>
    <property type="match status" value="1"/>
</dbReference>
<reference evidence="10 11" key="1">
    <citation type="submission" date="2023-02" db="EMBL/GenBank/DDBJ databases">
        <title>LHISI_Scaffold_Assembly.</title>
        <authorList>
            <person name="Stuart O.P."/>
            <person name="Cleave R."/>
            <person name="Magrath M.J.L."/>
            <person name="Mikheyev A.S."/>
        </authorList>
    </citation>
    <scope>NUCLEOTIDE SEQUENCE [LARGE SCALE GENOMIC DNA]</scope>
    <source>
        <strain evidence="10">Daus_M_001</strain>
        <tissue evidence="10">Leg muscle</tissue>
    </source>
</reference>
<keyword evidence="2" id="KW-0444">Lipid biosynthesis</keyword>
<evidence type="ECO:0000259" key="9">
    <source>
        <dbReference type="PROSITE" id="PS52004"/>
    </source>
</evidence>
<keyword evidence="1" id="KW-0596">Phosphopantetheine</keyword>
<dbReference type="InterPro" id="IPR032821">
    <property type="entry name" value="PKS_assoc"/>
</dbReference>
<protein>
    <recommendedName>
        <fullName evidence="9">Ketosynthase family 3 (KS3) domain-containing protein</fullName>
    </recommendedName>
</protein>
<gene>
    <name evidence="10" type="ORF">PR048_010561</name>
</gene>
<sequence length="429" mass="47812">MTTETALPKRQYCSLLGFLERISPACQPHTSLLDTRSRRFPFRWSLLSLLVFYRSELSHSFTRQLLGSEACHTFITFAFTIWKVQRTPSLAERTRPVVRSQRDRSTNLIFSLRCVRVSDDGVWCARTQAGDPQELNTIAEMFCKGRDVPLLIGSVKSNMGHAEPASGLCSIAKVLVAMETGLIPPNLHFEQPNPDVPALLEGRIQVVTKPLEWEGGLVSVNSFGFGGANGHAILRSYPKPKFPAPRDDFPRLVAVSGRTEEAVDAVLAKLESMPRDDELLSLIHGIHARNIPGHHYRGYTILGPDSGVKEMTEVVADKRPVWFVFSGMGSQWAGMARRLMDLKVFEKSIRRCAEVLKPLDVDLLHSLTKGDDETFRNVTNAFVGIVSVQVSCSLLLRVACVRSIVVPSHLKHFHHSRAVRRLSPLVGDT</sequence>
<keyword evidence="4" id="KW-0521">NADP</keyword>
<evidence type="ECO:0000256" key="8">
    <source>
        <dbReference type="ARBA" id="ARBA00023268"/>
    </source>
</evidence>
<dbReference type="Proteomes" id="UP001159363">
    <property type="component" value="Chromosome 3"/>
</dbReference>
<evidence type="ECO:0000256" key="6">
    <source>
        <dbReference type="ARBA" id="ARBA00023098"/>
    </source>
</evidence>
<keyword evidence="5" id="KW-0560">Oxidoreductase</keyword>
<dbReference type="InterPro" id="IPR016039">
    <property type="entry name" value="Thiolase-like"/>
</dbReference>
<dbReference type="InterPro" id="IPR020841">
    <property type="entry name" value="PKS_Beta-ketoAc_synthase_dom"/>
</dbReference>
<dbReference type="Pfam" id="PF16197">
    <property type="entry name" value="KAsynt_C_assoc"/>
    <property type="match status" value="1"/>
</dbReference>
<dbReference type="InterPro" id="IPR050091">
    <property type="entry name" value="PKS_NRPS_Biosynth_Enz"/>
</dbReference>
<evidence type="ECO:0000313" key="10">
    <source>
        <dbReference type="EMBL" id="KAJ8891052.1"/>
    </source>
</evidence>
<dbReference type="InterPro" id="IPR016035">
    <property type="entry name" value="Acyl_Trfase/lysoPLipase"/>
</dbReference>
<evidence type="ECO:0000256" key="2">
    <source>
        <dbReference type="ARBA" id="ARBA00022516"/>
    </source>
</evidence>
<dbReference type="Gene3D" id="3.40.366.10">
    <property type="entry name" value="Malonyl-Coenzyme A Acyl Carrier Protein, domain 2"/>
    <property type="match status" value="1"/>
</dbReference>
<proteinExistence type="predicted"/>
<dbReference type="SUPFAM" id="SSF53901">
    <property type="entry name" value="Thiolase-like"/>
    <property type="match status" value="1"/>
</dbReference>
<dbReference type="PANTHER" id="PTHR43775">
    <property type="entry name" value="FATTY ACID SYNTHASE"/>
    <property type="match status" value="1"/>
</dbReference>
<feature type="domain" description="Ketosynthase family 3 (KS3)" evidence="9">
    <location>
        <begin position="1"/>
        <end position="236"/>
    </location>
</feature>
<dbReference type="InterPro" id="IPR014043">
    <property type="entry name" value="Acyl_transferase_dom"/>
</dbReference>
<dbReference type="InterPro" id="IPR014031">
    <property type="entry name" value="Ketoacyl_synth_C"/>
</dbReference>
<name>A0ABQ9I3I8_9NEOP</name>
<dbReference type="Gene3D" id="3.40.47.10">
    <property type="match status" value="1"/>
</dbReference>
<evidence type="ECO:0000256" key="5">
    <source>
        <dbReference type="ARBA" id="ARBA00023002"/>
    </source>
</evidence>
<evidence type="ECO:0000313" key="11">
    <source>
        <dbReference type="Proteomes" id="UP001159363"/>
    </source>
</evidence>
<evidence type="ECO:0000256" key="3">
    <source>
        <dbReference type="ARBA" id="ARBA00022832"/>
    </source>
</evidence>
<accession>A0ABQ9I3I8</accession>
<keyword evidence="11" id="KW-1185">Reference proteome</keyword>
<organism evidence="10 11">
    <name type="scientific">Dryococelus australis</name>
    <dbReference type="NCBI Taxonomy" id="614101"/>
    <lineage>
        <taxon>Eukaryota</taxon>
        <taxon>Metazoa</taxon>
        <taxon>Ecdysozoa</taxon>
        <taxon>Arthropoda</taxon>
        <taxon>Hexapoda</taxon>
        <taxon>Insecta</taxon>
        <taxon>Pterygota</taxon>
        <taxon>Neoptera</taxon>
        <taxon>Polyneoptera</taxon>
        <taxon>Phasmatodea</taxon>
        <taxon>Verophasmatodea</taxon>
        <taxon>Anareolatae</taxon>
        <taxon>Phasmatidae</taxon>
        <taxon>Eurycanthinae</taxon>
        <taxon>Dryococelus</taxon>
    </lineage>
</organism>
<dbReference type="Pfam" id="PF00698">
    <property type="entry name" value="Acyl_transf_1"/>
    <property type="match status" value="1"/>
</dbReference>
<dbReference type="EMBL" id="JARBHB010000003">
    <property type="protein sequence ID" value="KAJ8891052.1"/>
    <property type="molecule type" value="Genomic_DNA"/>
</dbReference>
<evidence type="ECO:0000256" key="7">
    <source>
        <dbReference type="ARBA" id="ARBA00023160"/>
    </source>
</evidence>